<feature type="chain" id="PRO_5025405156" description="Secreted protein" evidence="1">
    <location>
        <begin position="21"/>
        <end position="74"/>
    </location>
</feature>
<name>A0A6B0TTC3_IXORI</name>
<keyword evidence="1" id="KW-0732">Signal</keyword>
<dbReference type="EMBL" id="GIFC01001126">
    <property type="protein sequence ID" value="MXU83209.1"/>
    <property type="molecule type" value="Transcribed_RNA"/>
</dbReference>
<evidence type="ECO:0000313" key="2">
    <source>
        <dbReference type="EMBL" id="MXU83209.1"/>
    </source>
</evidence>
<protein>
    <recommendedName>
        <fullName evidence="3">Secreted protein</fullName>
    </recommendedName>
</protein>
<feature type="signal peptide" evidence="1">
    <location>
        <begin position="1"/>
        <end position="20"/>
    </location>
</feature>
<accession>A0A6B0TTC3</accession>
<organism evidence="2">
    <name type="scientific">Ixodes ricinus</name>
    <name type="common">Common tick</name>
    <name type="synonym">Acarus ricinus</name>
    <dbReference type="NCBI Taxonomy" id="34613"/>
    <lineage>
        <taxon>Eukaryota</taxon>
        <taxon>Metazoa</taxon>
        <taxon>Ecdysozoa</taxon>
        <taxon>Arthropoda</taxon>
        <taxon>Chelicerata</taxon>
        <taxon>Arachnida</taxon>
        <taxon>Acari</taxon>
        <taxon>Parasitiformes</taxon>
        <taxon>Ixodida</taxon>
        <taxon>Ixodoidea</taxon>
        <taxon>Ixodidae</taxon>
        <taxon>Ixodinae</taxon>
        <taxon>Ixodes</taxon>
    </lineage>
</organism>
<evidence type="ECO:0000256" key="1">
    <source>
        <dbReference type="SAM" id="SignalP"/>
    </source>
</evidence>
<reference evidence="2" key="1">
    <citation type="submission" date="2019-12" db="EMBL/GenBank/DDBJ databases">
        <title>An insight into the sialome of adult female Ixodes ricinus ticks feeding for 6 days.</title>
        <authorList>
            <person name="Perner J."/>
            <person name="Ribeiro J.M.C."/>
        </authorList>
    </citation>
    <scope>NUCLEOTIDE SEQUENCE</scope>
    <source>
        <strain evidence="2">Semi-engorged</strain>
        <tissue evidence="2">Salivary glands</tissue>
    </source>
</reference>
<proteinExistence type="predicted"/>
<evidence type="ECO:0008006" key="3">
    <source>
        <dbReference type="Google" id="ProtNLM"/>
    </source>
</evidence>
<dbReference type="AlphaFoldDB" id="A0A6B0TTC3"/>
<sequence length="74" mass="8527">MSQAFFLNFLFVVFSTGCSASCQQLRVGIICISVGPWNCCVVLFYHLFCRVLIWGIYYIHCRACQHEANLERSL</sequence>